<proteinExistence type="predicted"/>
<reference evidence="1" key="1">
    <citation type="journal article" date="2015" name="Nature">
        <title>Complex archaea that bridge the gap between prokaryotes and eukaryotes.</title>
        <authorList>
            <person name="Spang A."/>
            <person name="Saw J.H."/>
            <person name="Jorgensen S.L."/>
            <person name="Zaremba-Niedzwiedzka K."/>
            <person name="Martijn J."/>
            <person name="Lind A.E."/>
            <person name="van Eijk R."/>
            <person name="Schleper C."/>
            <person name="Guy L."/>
            <person name="Ettema T.J."/>
        </authorList>
    </citation>
    <scope>NUCLEOTIDE SEQUENCE</scope>
</reference>
<comment type="caution">
    <text evidence="1">The sequence shown here is derived from an EMBL/GenBank/DDBJ whole genome shotgun (WGS) entry which is preliminary data.</text>
</comment>
<name>A0A0F9KLI2_9ZZZZ</name>
<protein>
    <submittedName>
        <fullName evidence="1">Uncharacterized protein</fullName>
    </submittedName>
</protein>
<organism evidence="1">
    <name type="scientific">marine sediment metagenome</name>
    <dbReference type="NCBI Taxonomy" id="412755"/>
    <lineage>
        <taxon>unclassified sequences</taxon>
        <taxon>metagenomes</taxon>
        <taxon>ecological metagenomes</taxon>
    </lineage>
</organism>
<gene>
    <name evidence="1" type="ORF">LCGC14_1316060</name>
</gene>
<dbReference type="EMBL" id="LAZR01007808">
    <property type="protein sequence ID" value="KKM82788.1"/>
    <property type="molecule type" value="Genomic_DNA"/>
</dbReference>
<sequence length="62" mass="6900">MEEPEFAITSRTKNSLNAHIQKNKKKNPDYDVFSVSISGRGGVIMGTTTVYIVWKLKGEING</sequence>
<dbReference type="AlphaFoldDB" id="A0A0F9KLI2"/>
<evidence type="ECO:0000313" key="1">
    <source>
        <dbReference type="EMBL" id="KKM82788.1"/>
    </source>
</evidence>
<accession>A0A0F9KLI2</accession>